<keyword evidence="4" id="KW-1185">Reference proteome</keyword>
<dbReference type="PANTHER" id="PTHR30461:SF23">
    <property type="entry name" value="DNA RECOMBINASE-RELATED"/>
    <property type="match status" value="1"/>
</dbReference>
<reference evidence="4" key="1">
    <citation type="journal article" date="2019" name="Int. J. Syst. Evol. Microbiol.">
        <title>The Global Catalogue of Microorganisms (GCM) 10K type strain sequencing project: providing services to taxonomists for standard genome sequencing and annotation.</title>
        <authorList>
            <consortium name="The Broad Institute Genomics Platform"/>
            <consortium name="The Broad Institute Genome Sequencing Center for Infectious Disease"/>
            <person name="Wu L."/>
            <person name="Ma J."/>
        </authorList>
    </citation>
    <scope>NUCLEOTIDE SEQUENCE [LARGE SCALE GENOMIC DNA]</scope>
    <source>
        <strain evidence="4">CCUG 50213</strain>
    </source>
</reference>
<dbReference type="SMART" id="SM00857">
    <property type="entry name" value="Resolvase"/>
    <property type="match status" value="1"/>
</dbReference>
<dbReference type="InterPro" id="IPR038109">
    <property type="entry name" value="DNA_bind_recomb_sf"/>
</dbReference>
<dbReference type="Gene3D" id="3.90.1750.20">
    <property type="entry name" value="Putative Large Serine Recombinase, Chain B, Domain 2"/>
    <property type="match status" value="1"/>
</dbReference>
<dbReference type="InterPro" id="IPR036162">
    <property type="entry name" value="Resolvase-like_N_sf"/>
</dbReference>
<dbReference type="Pfam" id="PF00239">
    <property type="entry name" value="Resolvase"/>
    <property type="match status" value="1"/>
</dbReference>
<dbReference type="Pfam" id="PF13408">
    <property type="entry name" value="Zn_ribbon_recom"/>
    <property type="match status" value="1"/>
</dbReference>
<dbReference type="PANTHER" id="PTHR30461">
    <property type="entry name" value="DNA-INVERTASE FROM LAMBDOID PROPHAGE"/>
    <property type="match status" value="1"/>
</dbReference>
<dbReference type="SUPFAM" id="SSF53041">
    <property type="entry name" value="Resolvase-like"/>
    <property type="match status" value="1"/>
</dbReference>
<dbReference type="InterPro" id="IPR011109">
    <property type="entry name" value="DNA_bind_recombinase_dom"/>
</dbReference>
<accession>A0ABW3TMX4</accession>
<dbReference type="CDD" id="cd00338">
    <property type="entry name" value="Ser_Recombinase"/>
    <property type="match status" value="1"/>
</dbReference>
<organism evidence="3 4">
    <name type="scientific">Leucobacter albus</name>
    <dbReference type="NCBI Taxonomy" id="272210"/>
    <lineage>
        <taxon>Bacteria</taxon>
        <taxon>Bacillati</taxon>
        <taxon>Actinomycetota</taxon>
        <taxon>Actinomycetes</taxon>
        <taxon>Micrococcales</taxon>
        <taxon>Microbacteriaceae</taxon>
        <taxon>Leucobacter</taxon>
    </lineage>
</organism>
<protein>
    <submittedName>
        <fullName evidence="3">Recombinase family protein</fullName>
    </submittedName>
</protein>
<dbReference type="PROSITE" id="PS51737">
    <property type="entry name" value="RECOMBINASE_DNA_BIND"/>
    <property type="match status" value="1"/>
</dbReference>
<name>A0ABW3TMX4_9MICO</name>
<dbReference type="InterPro" id="IPR025827">
    <property type="entry name" value="Zn_ribbon_recom_dom"/>
</dbReference>
<sequence>MTKSQKAVIYARISDDREGEGLGIERQETDCRALAERLGFEVIAVYADNDIGASDKTNKTREQYNRMLEDARKGRFSFILAYSNSRLTRRVREYLDLIDLYREHKVEIRTVVSGDHNLATADGRAVALTLATWDAAEAERISERIKRKNLQRAMSGEPAIQHRRRFGFEADAINHRPDEAQAIRNAVADIISGASITSIIKKWEAEGILTTDGKASWGWAPVKRVLFGWKTAGVRSLNEEPLYDASGKLVMGNWEPIITLEERSAGLAMMERRSRRGVKEGKWLLSDLLRCGVCGGKLYGQRLDQHERSSYSCNSGKTANHLAINAKRLEDHVSREVFEYLSALTFRGFTEQSLEPKTWAREQELEEISERISELMDAHASKILTSEVVFPQIQKLEDQRNELRRERRDFHANNAQPKTHMEAVWTSALPLATSNSLFEDQQIAIRAEVETVIIAKATRGYASRTDEAFLKRIEIVWKQPHYEVERLTDEEWASLMVNENTPPETKEQLWKLFTLEET</sequence>
<evidence type="ECO:0000313" key="3">
    <source>
        <dbReference type="EMBL" id="MFD1201965.1"/>
    </source>
</evidence>
<dbReference type="PROSITE" id="PS51736">
    <property type="entry name" value="RECOMBINASES_3"/>
    <property type="match status" value="1"/>
</dbReference>
<proteinExistence type="predicted"/>
<dbReference type="InterPro" id="IPR006119">
    <property type="entry name" value="Resolv_N"/>
</dbReference>
<gene>
    <name evidence="3" type="ORF">ACFQ3U_08675</name>
</gene>
<dbReference type="Proteomes" id="UP001597181">
    <property type="component" value="Unassembled WGS sequence"/>
</dbReference>
<dbReference type="EMBL" id="JBHTLY010000003">
    <property type="protein sequence ID" value="MFD1201965.1"/>
    <property type="molecule type" value="Genomic_DNA"/>
</dbReference>
<dbReference type="Pfam" id="PF07508">
    <property type="entry name" value="Recombinase"/>
    <property type="match status" value="1"/>
</dbReference>
<feature type="domain" description="Recombinase" evidence="2">
    <location>
        <begin position="165"/>
        <end position="276"/>
    </location>
</feature>
<dbReference type="RefSeq" id="WP_343961896.1">
    <property type="nucleotide sequence ID" value="NZ_BAAAKZ010000013.1"/>
</dbReference>
<comment type="caution">
    <text evidence="3">The sequence shown here is derived from an EMBL/GenBank/DDBJ whole genome shotgun (WGS) entry which is preliminary data.</text>
</comment>
<evidence type="ECO:0000259" key="1">
    <source>
        <dbReference type="PROSITE" id="PS51736"/>
    </source>
</evidence>
<dbReference type="Gene3D" id="3.40.50.1390">
    <property type="entry name" value="Resolvase, N-terminal catalytic domain"/>
    <property type="match status" value="1"/>
</dbReference>
<dbReference type="InterPro" id="IPR050639">
    <property type="entry name" value="SSR_resolvase"/>
</dbReference>
<evidence type="ECO:0000313" key="4">
    <source>
        <dbReference type="Proteomes" id="UP001597181"/>
    </source>
</evidence>
<evidence type="ECO:0000259" key="2">
    <source>
        <dbReference type="PROSITE" id="PS51737"/>
    </source>
</evidence>
<feature type="domain" description="Resolvase/invertase-type recombinase catalytic" evidence="1">
    <location>
        <begin position="6"/>
        <end position="156"/>
    </location>
</feature>